<feature type="repeat" description="PPR" evidence="3">
    <location>
        <begin position="377"/>
        <end position="411"/>
    </location>
</feature>
<organism evidence="5">
    <name type="scientific">Sesamum radiatum</name>
    <name type="common">Black benniseed</name>
    <dbReference type="NCBI Taxonomy" id="300843"/>
    <lineage>
        <taxon>Eukaryota</taxon>
        <taxon>Viridiplantae</taxon>
        <taxon>Streptophyta</taxon>
        <taxon>Embryophyta</taxon>
        <taxon>Tracheophyta</taxon>
        <taxon>Spermatophyta</taxon>
        <taxon>Magnoliopsida</taxon>
        <taxon>eudicotyledons</taxon>
        <taxon>Gunneridae</taxon>
        <taxon>Pentapetalae</taxon>
        <taxon>asterids</taxon>
        <taxon>lamiids</taxon>
        <taxon>Lamiales</taxon>
        <taxon>Pedaliaceae</taxon>
        <taxon>Sesamum</taxon>
    </lineage>
</organism>
<dbReference type="AlphaFoldDB" id="A0AAW2VDU1"/>
<dbReference type="NCBIfam" id="TIGR00756">
    <property type="entry name" value="PPR"/>
    <property type="match status" value="5"/>
</dbReference>
<keyword evidence="2" id="KW-0677">Repeat</keyword>
<dbReference type="Pfam" id="PF01535">
    <property type="entry name" value="PPR"/>
    <property type="match status" value="3"/>
</dbReference>
<dbReference type="InterPro" id="IPR002885">
    <property type="entry name" value="PPR_rpt"/>
</dbReference>
<evidence type="ECO:0000256" key="1">
    <source>
        <dbReference type="ARBA" id="ARBA00006643"/>
    </source>
</evidence>
<proteinExistence type="inferred from homology"/>
<dbReference type="InterPro" id="IPR046848">
    <property type="entry name" value="E_motif"/>
</dbReference>
<dbReference type="PANTHER" id="PTHR47926:SF440">
    <property type="entry name" value="REPEAT-CONTAINING PROTEIN, PUTATIVE-RELATED"/>
    <property type="match status" value="1"/>
</dbReference>
<feature type="repeat" description="PPR" evidence="3">
    <location>
        <begin position="265"/>
        <end position="299"/>
    </location>
</feature>
<comment type="caution">
    <text evidence="5">The sequence shown here is derived from an EMBL/GenBank/DDBJ whole genome shotgun (WGS) entry which is preliminary data.</text>
</comment>
<dbReference type="GO" id="GO:0003723">
    <property type="term" value="F:RNA binding"/>
    <property type="evidence" value="ECO:0007669"/>
    <property type="project" value="InterPro"/>
</dbReference>
<dbReference type="PROSITE" id="PS51375">
    <property type="entry name" value="PPR"/>
    <property type="match status" value="4"/>
</dbReference>
<dbReference type="InterPro" id="IPR032867">
    <property type="entry name" value="DYW_dom"/>
</dbReference>
<dbReference type="InterPro" id="IPR046960">
    <property type="entry name" value="PPR_At4g14850-like_plant"/>
</dbReference>
<dbReference type="GO" id="GO:0008270">
    <property type="term" value="F:zinc ion binding"/>
    <property type="evidence" value="ECO:0007669"/>
    <property type="project" value="InterPro"/>
</dbReference>
<dbReference type="EMBL" id="JACGWJ010000004">
    <property type="protein sequence ID" value="KAL0425816.1"/>
    <property type="molecule type" value="Genomic_DNA"/>
</dbReference>
<evidence type="ECO:0000256" key="2">
    <source>
        <dbReference type="ARBA" id="ARBA00022737"/>
    </source>
</evidence>
<accession>A0AAW2VDU1</accession>
<protein>
    <submittedName>
        <fullName evidence="5">Pentatricopeptide repeat-containing protein, chloroplastic</fullName>
    </submittedName>
</protein>
<name>A0AAW2VDU1_SESRA</name>
<comment type="similarity">
    <text evidence="1">Belongs to the PPR family. PCMP-H subfamily.</text>
</comment>
<dbReference type="FunFam" id="1.25.40.10:FF:000344">
    <property type="entry name" value="Pentatricopeptide repeat-containing protein"/>
    <property type="match status" value="1"/>
</dbReference>
<dbReference type="Pfam" id="PF13041">
    <property type="entry name" value="PPR_2"/>
    <property type="match status" value="2"/>
</dbReference>
<feature type="repeat" description="PPR" evidence="3">
    <location>
        <begin position="412"/>
        <end position="442"/>
    </location>
</feature>
<gene>
    <name evidence="5" type="ORF">Sradi_1116400</name>
</gene>
<evidence type="ECO:0000313" key="5">
    <source>
        <dbReference type="EMBL" id="KAL0425816.1"/>
    </source>
</evidence>
<dbReference type="Pfam" id="PF14432">
    <property type="entry name" value="DYW_deaminase"/>
    <property type="match status" value="1"/>
</dbReference>
<dbReference type="Pfam" id="PF20431">
    <property type="entry name" value="E_motif"/>
    <property type="match status" value="1"/>
</dbReference>
<feature type="domain" description="DYW" evidence="4">
    <location>
        <begin position="605"/>
        <end position="681"/>
    </location>
</feature>
<dbReference type="FunFam" id="1.25.40.10:FF:000776">
    <property type="entry name" value="Pentatricopeptide repeat-containing protein At3g13880"/>
    <property type="match status" value="1"/>
</dbReference>
<reference evidence="5" key="2">
    <citation type="journal article" date="2024" name="Plant">
        <title>Genomic evolution and insights into agronomic trait innovations of Sesamum species.</title>
        <authorList>
            <person name="Miao H."/>
            <person name="Wang L."/>
            <person name="Qu L."/>
            <person name="Liu H."/>
            <person name="Sun Y."/>
            <person name="Le M."/>
            <person name="Wang Q."/>
            <person name="Wei S."/>
            <person name="Zheng Y."/>
            <person name="Lin W."/>
            <person name="Duan Y."/>
            <person name="Cao H."/>
            <person name="Xiong S."/>
            <person name="Wang X."/>
            <person name="Wei L."/>
            <person name="Li C."/>
            <person name="Ma Q."/>
            <person name="Ju M."/>
            <person name="Zhao R."/>
            <person name="Li G."/>
            <person name="Mu C."/>
            <person name="Tian Q."/>
            <person name="Mei H."/>
            <person name="Zhang T."/>
            <person name="Gao T."/>
            <person name="Zhang H."/>
        </authorList>
    </citation>
    <scope>NUCLEOTIDE SEQUENCE</scope>
    <source>
        <strain evidence="5">G02</strain>
    </source>
</reference>
<dbReference type="PANTHER" id="PTHR47926">
    <property type="entry name" value="PENTATRICOPEPTIDE REPEAT-CONTAINING PROTEIN"/>
    <property type="match status" value="1"/>
</dbReference>
<dbReference type="GO" id="GO:0009451">
    <property type="term" value="P:RNA modification"/>
    <property type="evidence" value="ECO:0007669"/>
    <property type="project" value="InterPro"/>
</dbReference>
<evidence type="ECO:0000259" key="4">
    <source>
        <dbReference type="Pfam" id="PF14432"/>
    </source>
</evidence>
<dbReference type="InterPro" id="IPR011990">
    <property type="entry name" value="TPR-like_helical_dom_sf"/>
</dbReference>
<reference evidence="5" key="1">
    <citation type="submission" date="2020-06" db="EMBL/GenBank/DDBJ databases">
        <authorList>
            <person name="Li T."/>
            <person name="Hu X."/>
            <person name="Zhang T."/>
            <person name="Song X."/>
            <person name="Zhang H."/>
            <person name="Dai N."/>
            <person name="Sheng W."/>
            <person name="Hou X."/>
            <person name="Wei L."/>
        </authorList>
    </citation>
    <scope>NUCLEOTIDE SEQUENCE</scope>
    <source>
        <strain evidence="5">G02</strain>
        <tissue evidence="5">Leaf</tissue>
    </source>
</reference>
<sequence length="688" mass="76965">MAVSAKTPPISLNPDCPNPKFSKLPNLKTKNFVQVISNNNQFSLRKGHQKSLLNSSSSFTTDPNLYLNQLCIQNELNQAISFLTSVGKGPQSDIEEETFVSLVRLCEFKRASNEGSLVYSLVSNLITQMSLRLGNALLSMFVRLGNLSDAWYVFGKMEERDVFSWNVLIGGYAKNGFLDEALELYGRMLWLGGVGVRPDVYTFPCVLRACGGLSDWEWGREIHAHVLRFGFEADIDVVNALITMYVKCGDLRSARMAFDGMCRRDKISWNAMIAGYFENGEYLEGLQLFFSMRECCFHPDLMTMTSVISASEAFGNERLGRAVHGIGALMCGKEIHAHVLRSGLLFDGFLPNAILDMYVRCGRMEPARNQFKTQKQDAASWNILLTGHAQRGQGAPAMELFNRMIKSGVRPDEITFIALLCACSRSGMVTEGLQYFRSMETEFSVAPNLKHYACVVDLLGRAGKLEDAYEVIEKMPMTPDPAIWGALLNACRIHRRVELGELAARHIFGMDNRSVGYYILLCNLYSDCGKWDEVAKLRKTMGEMGLTIDPGCSWVEVKGKVHAFLSGDSSHPQITEISAILQGFYEKMKPTGHSDPDRSFRNEVEASKADVFCGHSERLAVAFALINTSPGMPIWVTKNLYMCESCHNTIKFISKVVRREISVRDTEHFHHFKDGSCSCGDEGYWGPS</sequence>
<evidence type="ECO:0000256" key="3">
    <source>
        <dbReference type="PROSITE-ProRule" id="PRU00708"/>
    </source>
</evidence>
<dbReference type="Gene3D" id="1.25.40.10">
    <property type="entry name" value="Tetratricopeptide repeat domain"/>
    <property type="match status" value="4"/>
</dbReference>
<feature type="repeat" description="PPR" evidence="3">
    <location>
        <begin position="161"/>
        <end position="195"/>
    </location>
</feature>